<dbReference type="Proteomes" id="UP000001542">
    <property type="component" value="Unassembled WGS sequence"/>
</dbReference>
<name>A2G3P1_TRIV3</name>
<dbReference type="KEGG" id="tva:75670197"/>
<protein>
    <submittedName>
        <fullName evidence="1">Uncharacterized protein</fullName>
    </submittedName>
</protein>
<organism evidence="1 2">
    <name type="scientific">Trichomonas vaginalis (strain ATCC PRA-98 / G3)</name>
    <dbReference type="NCBI Taxonomy" id="412133"/>
    <lineage>
        <taxon>Eukaryota</taxon>
        <taxon>Metamonada</taxon>
        <taxon>Parabasalia</taxon>
        <taxon>Trichomonadida</taxon>
        <taxon>Trichomonadidae</taxon>
        <taxon>Trichomonas</taxon>
    </lineage>
</organism>
<dbReference type="VEuPathDB" id="TrichDB:TVAGG3_0756550"/>
<keyword evidence="2" id="KW-1185">Reference proteome</keyword>
<reference evidence="1" key="2">
    <citation type="journal article" date="2007" name="Science">
        <title>Draft genome sequence of the sexually transmitted pathogen Trichomonas vaginalis.</title>
        <authorList>
            <person name="Carlton J.M."/>
            <person name="Hirt R.P."/>
            <person name="Silva J.C."/>
            <person name="Delcher A.L."/>
            <person name="Schatz M."/>
            <person name="Zhao Q."/>
            <person name="Wortman J.R."/>
            <person name="Bidwell S.L."/>
            <person name="Alsmark U.C.M."/>
            <person name="Besteiro S."/>
            <person name="Sicheritz-Ponten T."/>
            <person name="Noel C.J."/>
            <person name="Dacks J.B."/>
            <person name="Foster P.G."/>
            <person name="Simillion C."/>
            <person name="Van de Peer Y."/>
            <person name="Miranda-Saavedra D."/>
            <person name="Barton G.J."/>
            <person name="Westrop G.D."/>
            <person name="Mueller S."/>
            <person name="Dessi D."/>
            <person name="Fiori P.L."/>
            <person name="Ren Q."/>
            <person name="Paulsen I."/>
            <person name="Zhang H."/>
            <person name="Bastida-Corcuera F.D."/>
            <person name="Simoes-Barbosa A."/>
            <person name="Brown M.T."/>
            <person name="Hayes R.D."/>
            <person name="Mukherjee M."/>
            <person name="Okumura C.Y."/>
            <person name="Schneider R."/>
            <person name="Smith A.J."/>
            <person name="Vanacova S."/>
            <person name="Villalvazo M."/>
            <person name="Haas B.J."/>
            <person name="Pertea M."/>
            <person name="Feldblyum T.V."/>
            <person name="Utterback T.R."/>
            <person name="Shu C.L."/>
            <person name="Osoegawa K."/>
            <person name="de Jong P.J."/>
            <person name="Hrdy I."/>
            <person name="Horvathova L."/>
            <person name="Zubacova Z."/>
            <person name="Dolezal P."/>
            <person name="Malik S.B."/>
            <person name="Logsdon J.M. Jr."/>
            <person name="Henze K."/>
            <person name="Gupta A."/>
            <person name="Wang C.C."/>
            <person name="Dunne R.L."/>
            <person name="Upcroft J.A."/>
            <person name="Upcroft P."/>
            <person name="White O."/>
            <person name="Salzberg S.L."/>
            <person name="Tang P."/>
            <person name="Chiu C.-H."/>
            <person name="Lee Y.-S."/>
            <person name="Embley T.M."/>
            <person name="Coombs G.H."/>
            <person name="Mottram J.C."/>
            <person name="Tachezy J."/>
            <person name="Fraser-Liggett C.M."/>
            <person name="Johnson P.J."/>
        </authorList>
    </citation>
    <scope>NUCLEOTIDE SEQUENCE [LARGE SCALE GENOMIC DNA]</scope>
    <source>
        <strain evidence="1">G3</strain>
    </source>
</reference>
<gene>
    <name evidence="1" type="ORF">TVAG_348760</name>
</gene>
<reference evidence="1" key="1">
    <citation type="submission" date="2006-10" db="EMBL/GenBank/DDBJ databases">
        <authorList>
            <person name="Amadeo P."/>
            <person name="Zhao Q."/>
            <person name="Wortman J."/>
            <person name="Fraser-Liggett C."/>
            <person name="Carlton J."/>
        </authorList>
    </citation>
    <scope>NUCLEOTIDE SEQUENCE</scope>
    <source>
        <strain evidence="1">G3</strain>
    </source>
</reference>
<dbReference type="InParanoid" id="A2G3P1"/>
<accession>A2G3P1</accession>
<sequence>MSHPIPIVVIKREPSKKRIGETYEKYNNKNVERRRQNATLFPVVQKILNSFPGIKKRSDILPLAQVISKEIGVKLDRTAKRLNEGLICWFCENWDKAKMHLLNAYIIATGGKQALIQDFDTTINDHSMDLDIPIESFVNDVQPHPVVSNEIGIFEENEVIMPDLFE</sequence>
<evidence type="ECO:0000313" key="2">
    <source>
        <dbReference type="Proteomes" id="UP000001542"/>
    </source>
</evidence>
<dbReference type="OrthoDB" id="10587119at2759"/>
<dbReference type="AlphaFoldDB" id="A2G3P1"/>
<proteinExistence type="predicted"/>
<dbReference type="RefSeq" id="XP_001301164.1">
    <property type="nucleotide sequence ID" value="XM_001301163.1"/>
</dbReference>
<evidence type="ECO:0000313" key="1">
    <source>
        <dbReference type="EMBL" id="EAX88234.1"/>
    </source>
</evidence>
<dbReference type="VEuPathDB" id="TrichDB:TVAG_348760"/>
<dbReference type="EMBL" id="DS114337">
    <property type="protein sequence ID" value="EAX88234.1"/>
    <property type="molecule type" value="Genomic_DNA"/>
</dbReference>